<accession>A0A438G0T5</accession>
<organism evidence="2 3">
    <name type="scientific">Vitis vinifera</name>
    <name type="common">Grape</name>
    <dbReference type="NCBI Taxonomy" id="29760"/>
    <lineage>
        <taxon>Eukaryota</taxon>
        <taxon>Viridiplantae</taxon>
        <taxon>Streptophyta</taxon>
        <taxon>Embryophyta</taxon>
        <taxon>Tracheophyta</taxon>
        <taxon>Spermatophyta</taxon>
        <taxon>Magnoliopsida</taxon>
        <taxon>eudicotyledons</taxon>
        <taxon>Gunneridae</taxon>
        <taxon>Pentapetalae</taxon>
        <taxon>rosids</taxon>
        <taxon>Vitales</taxon>
        <taxon>Vitaceae</taxon>
        <taxon>Viteae</taxon>
        <taxon>Vitis</taxon>
    </lineage>
</organism>
<feature type="compositionally biased region" description="Basic and acidic residues" evidence="1">
    <location>
        <begin position="18"/>
        <end position="32"/>
    </location>
</feature>
<evidence type="ECO:0000313" key="3">
    <source>
        <dbReference type="Proteomes" id="UP000288805"/>
    </source>
</evidence>
<feature type="region of interest" description="Disordered" evidence="1">
    <location>
        <begin position="1"/>
        <end position="87"/>
    </location>
</feature>
<dbReference type="EMBL" id="QGNW01000684">
    <property type="protein sequence ID" value="RVW65816.1"/>
    <property type="molecule type" value="Genomic_DNA"/>
</dbReference>
<dbReference type="Proteomes" id="UP000288805">
    <property type="component" value="Unassembled WGS sequence"/>
</dbReference>
<dbReference type="AlphaFoldDB" id="A0A438G0T5"/>
<sequence>MLDRLPLPRSDLDQEENYLDREEKATGRERKFCATLDRSSTGQGQPIDRFPNRFAMASASGKRSGGRGGSGDGGGGGESGMFSRDVA</sequence>
<feature type="compositionally biased region" description="Gly residues" evidence="1">
    <location>
        <begin position="66"/>
        <end position="79"/>
    </location>
</feature>
<comment type="caution">
    <text evidence="2">The sequence shown here is derived from an EMBL/GenBank/DDBJ whole genome shotgun (WGS) entry which is preliminary data.</text>
</comment>
<name>A0A438G0T5_VITVI</name>
<gene>
    <name evidence="2" type="ORF">CK203_007410</name>
</gene>
<reference evidence="2 3" key="1">
    <citation type="journal article" date="2018" name="PLoS Genet.">
        <title>Population sequencing reveals clonal diversity and ancestral inbreeding in the grapevine cultivar Chardonnay.</title>
        <authorList>
            <person name="Roach M.J."/>
            <person name="Johnson D.L."/>
            <person name="Bohlmann J."/>
            <person name="van Vuuren H.J."/>
            <person name="Jones S.J."/>
            <person name="Pretorius I.S."/>
            <person name="Schmidt S.A."/>
            <person name="Borneman A.R."/>
        </authorList>
    </citation>
    <scope>NUCLEOTIDE SEQUENCE [LARGE SCALE GENOMIC DNA]</scope>
    <source>
        <strain evidence="3">cv. Chardonnay</strain>
        <tissue evidence="2">Leaf</tissue>
    </source>
</reference>
<evidence type="ECO:0000313" key="2">
    <source>
        <dbReference type="EMBL" id="RVW65816.1"/>
    </source>
</evidence>
<protein>
    <submittedName>
        <fullName evidence="2">Uncharacterized protein</fullName>
    </submittedName>
</protein>
<proteinExistence type="predicted"/>
<evidence type="ECO:0000256" key="1">
    <source>
        <dbReference type="SAM" id="MobiDB-lite"/>
    </source>
</evidence>